<organism evidence="2 3">
    <name type="scientific">Bacteroides intestinalis</name>
    <dbReference type="NCBI Taxonomy" id="329854"/>
    <lineage>
        <taxon>Bacteria</taxon>
        <taxon>Pseudomonadati</taxon>
        <taxon>Bacteroidota</taxon>
        <taxon>Bacteroidia</taxon>
        <taxon>Bacteroidales</taxon>
        <taxon>Bacteroidaceae</taxon>
        <taxon>Bacteroides</taxon>
    </lineage>
</organism>
<gene>
    <name evidence="2" type="ORF">DWW10_09360</name>
</gene>
<feature type="compositionally biased region" description="Acidic residues" evidence="1">
    <location>
        <begin position="316"/>
        <end position="329"/>
    </location>
</feature>
<feature type="compositionally biased region" description="Acidic residues" evidence="1">
    <location>
        <begin position="290"/>
        <end position="303"/>
    </location>
</feature>
<feature type="compositionally biased region" description="Gly residues" evidence="1">
    <location>
        <begin position="306"/>
        <end position="315"/>
    </location>
</feature>
<sequence>MAHSGKEAVAMRCTKCVFLLLLLGLSVLLAGCEFRDILDDYPVSGVQIKLNWKGVTEQLPEGMRVIFYPKSEEGRKVESYLSVEGGVVKVPPGYYDMVIYNYNTESVLIRGDGAFETIEAYTGPCTGLSTSEAMVWSPDPLYVVSVKDMRIEKSEKMLLMEFQPKLVVKNYSFEIKVKGLKNVASIICNVDGMNGSYYISNGSCTASVAPIYVEARKGGDVIRGSFSAFFTSESAGTRSGSEVTMKLLLVKVDNTVQEVKVDITAAVTTPSPPPAPPEEGGGDPATDIEIPIDEEIEVDDVEVPPDGGGGMGGDVGDWDDETDVELPVN</sequence>
<evidence type="ECO:0000313" key="2">
    <source>
        <dbReference type="EMBL" id="RGV54704.1"/>
    </source>
</evidence>
<feature type="region of interest" description="Disordered" evidence="1">
    <location>
        <begin position="267"/>
        <end position="329"/>
    </location>
</feature>
<name>A0A412YBN1_9BACE</name>
<dbReference type="InterPro" id="IPR033410">
    <property type="entry name" value="DUF5119"/>
</dbReference>
<reference evidence="2 3" key="1">
    <citation type="submission" date="2018-08" db="EMBL/GenBank/DDBJ databases">
        <title>A genome reference for cultivated species of the human gut microbiota.</title>
        <authorList>
            <person name="Zou Y."/>
            <person name="Xue W."/>
            <person name="Luo G."/>
        </authorList>
    </citation>
    <scope>NUCLEOTIDE SEQUENCE [LARGE SCALE GENOMIC DNA]</scope>
    <source>
        <strain evidence="2 3">AF14-32</strain>
    </source>
</reference>
<proteinExistence type="predicted"/>
<dbReference type="Pfam" id="PF17145">
    <property type="entry name" value="DUF5119"/>
    <property type="match status" value="1"/>
</dbReference>
<evidence type="ECO:0000256" key="1">
    <source>
        <dbReference type="SAM" id="MobiDB-lite"/>
    </source>
</evidence>
<dbReference type="EMBL" id="QRZF01000005">
    <property type="protein sequence ID" value="RGV54704.1"/>
    <property type="molecule type" value="Genomic_DNA"/>
</dbReference>
<protein>
    <submittedName>
        <fullName evidence="2">DUF5119 domain-containing protein</fullName>
    </submittedName>
</protein>
<accession>A0A412YBN1</accession>
<dbReference type="PROSITE" id="PS51257">
    <property type="entry name" value="PROKAR_LIPOPROTEIN"/>
    <property type="match status" value="1"/>
</dbReference>
<dbReference type="AlphaFoldDB" id="A0A412YBN1"/>
<evidence type="ECO:0000313" key="3">
    <source>
        <dbReference type="Proteomes" id="UP000283850"/>
    </source>
</evidence>
<dbReference type="Proteomes" id="UP000283850">
    <property type="component" value="Unassembled WGS sequence"/>
</dbReference>
<comment type="caution">
    <text evidence="2">The sequence shown here is derived from an EMBL/GenBank/DDBJ whole genome shotgun (WGS) entry which is preliminary data.</text>
</comment>